<protein>
    <recommendedName>
        <fullName evidence="5">Aldolase</fullName>
    </recommendedName>
</protein>
<proteinExistence type="predicted"/>
<feature type="region of interest" description="Disordered" evidence="2">
    <location>
        <begin position="178"/>
        <end position="199"/>
    </location>
</feature>
<feature type="compositionally biased region" description="Basic and acidic residues" evidence="2">
    <location>
        <begin position="215"/>
        <end position="228"/>
    </location>
</feature>
<dbReference type="SMART" id="SM01130">
    <property type="entry name" value="DHDPS"/>
    <property type="match status" value="1"/>
</dbReference>
<sequence>MKLLIPTRKPTTETILMQGDNVEAQLLSEAERCEVIRITRETLDQNGFNNTLIITVQLCKEAGDSGALHVLVLAPVPWPLKITPESAITSYQEIADKSPIPIIIYNFPTLTNGLNPDSDVIEELAKHPNIVGIKLACMKWDRRISFQNSTSSCTICLKKPGSDSLATQGVQQKENQSLIDASNDGPEGEKNLHEGNESELEVGLCFDEEELSKWHKDQLDKQEEESKAQKTTYPKPKMLSHDTAVAMRKRKAPDEIPDKQSALKSSEHKKGTALAAKRSCRKLKHDTDPTL</sequence>
<organism evidence="3 4">
    <name type="scientific">Armillaria luteobubalina</name>
    <dbReference type="NCBI Taxonomy" id="153913"/>
    <lineage>
        <taxon>Eukaryota</taxon>
        <taxon>Fungi</taxon>
        <taxon>Dikarya</taxon>
        <taxon>Basidiomycota</taxon>
        <taxon>Agaricomycotina</taxon>
        <taxon>Agaricomycetes</taxon>
        <taxon>Agaricomycetidae</taxon>
        <taxon>Agaricales</taxon>
        <taxon>Marasmiineae</taxon>
        <taxon>Physalacriaceae</taxon>
        <taxon>Armillaria</taxon>
    </lineage>
</organism>
<reference evidence="3" key="1">
    <citation type="submission" date="2023-06" db="EMBL/GenBank/DDBJ databases">
        <authorList>
            <consortium name="Lawrence Berkeley National Laboratory"/>
            <person name="Ahrendt S."/>
            <person name="Sahu N."/>
            <person name="Indic B."/>
            <person name="Wong-Bajracharya J."/>
            <person name="Merenyi Z."/>
            <person name="Ke H.-M."/>
            <person name="Monk M."/>
            <person name="Kocsube S."/>
            <person name="Drula E."/>
            <person name="Lipzen A."/>
            <person name="Balint B."/>
            <person name="Henrissat B."/>
            <person name="Andreopoulos B."/>
            <person name="Martin F.M."/>
            <person name="Harder C.B."/>
            <person name="Rigling D."/>
            <person name="Ford K.L."/>
            <person name="Foster G.D."/>
            <person name="Pangilinan J."/>
            <person name="Papanicolaou A."/>
            <person name="Barry K."/>
            <person name="LaButti K."/>
            <person name="Viragh M."/>
            <person name="Koriabine M."/>
            <person name="Yan M."/>
            <person name="Riley R."/>
            <person name="Champramary S."/>
            <person name="Plett K.L."/>
            <person name="Tsai I.J."/>
            <person name="Slot J."/>
            <person name="Sipos G."/>
            <person name="Plett J."/>
            <person name="Nagy L.G."/>
            <person name="Grigoriev I.V."/>
        </authorList>
    </citation>
    <scope>NUCLEOTIDE SEQUENCE</scope>
    <source>
        <strain evidence="3">HWK02</strain>
    </source>
</reference>
<dbReference type="Proteomes" id="UP001175228">
    <property type="component" value="Unassembled WGS sequence"/>
</dbReference>
<keyword evidence="1" id="KW-0456">Lyase</keyword>
<dbReference type="InterPro" id="IPR002220">
    <property type="entry name" value="DapA-like"/>
</dbReference>
<gene>
    <name evidence="3" type="ORF">EDD18DRAFT_1118776</name>
</gene>
<dbReference type="InterPro" id="IPR013785">
    <property type="entry name" value="Aldolase_TIM"/>
</dbReference>
<evidence type="ECO:0000256" key="1">
    <source>
        <dbReference type="ARBA" id="ARBA00023239"/>
    </source>
</evidence>
<evidence type="ECO:0000313" key="3">
    <source>
        <dbReference type="EMBL" id="KAK0472114.1"/>
    </source>
</evidence>
<dbReference type="PANTHER" id="PTHR12128">
    <property type="entry name" value="DIHYDRODIPICOLINATE SYNTHASE"/>
    <property type="match status" value="1"/>
</dbReference>
<evidence type="ECO:0000313" key="4">
    <source>
        <dbReference type="Proteomes" id="UP001175228"/>
    </source>
</evidence>
<dbReference type="Pfam" id="PF00701">
    <property type="entry name" value="DHDPS"/>
    <property type="match status" value="1"/>
</dbReference>
<dbReference type="AlphaFoldDB" id="A0AA39NV15"/>
<dbReference type="CDD" id="cd00408">
    <property type="entry name" value="DHDPS-like"/>
    <property type="match status" value="1"/>
</dbReference>
<comment type="caution">
    <text evidence="3">The sequence shown here is derived from an EMBL/GenBank/DDBJ whole genome shotgun (WGS) entry which is preliminary data.</text>
</comment>
<name>A0AA39NV15_9AGAR</name>
<dbReference type="EMBL" id="JAUEPU010000292">
    <property type="protein sequence ID" value="KAK0472114.1"/>
    <property type="molecule type" value="Genomic_DNA"/>
</dbReference>
<dbReference type="SUPFAM" id="SSF51569">
    <property type="entry name" value="Aldolase"/>
    <property type="match status" value="1"/>
</dbReference>
<dbReference type="GO" id="GO:0008840">
    <property type="term" value="F:4-hydroxy-tetrahydrodipicolinate synthase activity"/>
    <property type="evidence" value="ECO:0007669"/>
    <property type="project" value="TreeGrafter"/>
</dbReference>
<evidence type="ECO:0000256" key="2">
    <source>
        <dbReference type="SAM" id="MobiDB-lite"/>
    </source>
</evidence>
<keyword evidence="4" id="KW-1185">Reference proteome</keyword>
<dbReference type="PANTHER" id="PTHR12128:SF66">
    <property type="entry name" value="4-HYDROXY-2-OXOGLUTARATE ALDOLASE, MITOCHONDRIAL"/>
    <property type="match status" value="1"/>
</dbReference>
<evidence type="ECO:0008006" key="5">
    <source>
        <dbReference type="Google" id="ProtNLM"/>
    </source>
</evidence>
<accession>A0AA39NV15</accession>
<dbReference type="Gene3D" id="3.20.20.70">
    <property type="entry name" value="Aldolase class I"/>
    <property type="match status" value="1"/>
</dbReference>
<feature type="region of interest" description="Disordered" evidence="2">
    <location>
        <begin position="215"/>
        <end position="291"/>
    </location>
</feature>
<feature type="compositionally biased region" description="Basic and acidic residues" evidence="2">
    <location>
        <begin position="187"/>
        <end position="196"/>
    </location>
</feature>